<evidence type="ECO:0000313" key="1">
    <source>
        <dbReference type="EMBL" id="CAL0301157.1"/>
    </source>
</evidence>
<dbReference type="Proteomes" id="UP001497480">
    <property type="component" value="Unassembled WGS sequence"/>
</dbReference>
<dbReference type="CDD" id="cd09272">
    <property type="entry name" value="RNase_HI_RT_Ty1"/>
    <property type="match status" value="1"/>
</dbReference>
<keyword evidence="2" id="KW-1185">Reference proteome</keyword>
<proteinExistence type="predicted"/>
<evidence type="ECO:0000313" key="2">
    <source>
        <dbReference type="Proteomes" id="UP001497480"/>
    </source>
</evidence>
<reference evidence="1 2" key="1">
    <citation type="submission" date="2024-03" db="EMBL/GenBank/DDBJ databases">
        <authorList>
            <person name="Martinez-Hernandez J."/>
        </authorList>
    </citation>
    <scope>NUCLEOTIDE SEQUENCE [LARGE SCALE GENOMIC DNA]</scope>
</reference>
<comment type="caution">
    <text evidence="1">The sequence shown here is derived from an EMBL/GenBank/DDBJ whole genome shotgun (WGS) entry which is preliminary data.</text>
</comment>
<name>A0AAV1VVY5_LUPLU</name>
<gene>
    <name evidence="1" type="ORF">LLUT_LOCUS2217</name>
</gene>
<organism evidence="1 2">
    <name type="scientific">Lupinus luteus</name>
    <name type="common">European yellow lupine</name>
    <dbReference type="NCBI Taxonomy" id="3873"/>
    <lineage>
        <taxon>Eukaryota</taxon>
        <taxon>Viridiplantae</taxon>
        <taxon>Streptophyta</taxon>
        <taxon>Embryophyta</taxon>
        <taxon>Tracheophyta</taxon>
        <taxon>Spermatophyta</taxon>
        <taxon>Magnoliopsida</taxon>
        <taxon>eudicotyledons</taxon>
        <taxon>Gunneridae</taxon>
        <taxon>Pentapetalae</taxon>
        <taxon>rosids</taxon>
        <taxon>fabids</taxon>
        <taxon>Fabales</taxon>
        <taxon>Fabaceae</taxon>
        <taxon>Papilionoideae</taxon>
        <taxon>50 kb inversion clade</taxon>
        <taxon>genistoids sensu lato</taxon>
        <taxon>core genistoids</taxon>
        <taxon>Genisteae</taxon>
        <taxon>Lupinus</taxon>
    </lineage>
</organism>
<protein>
    <recommendedName>
        <fullName evidence="3">Retrovirus-related Pol polyprotein from transposon TNT 1-94</fullName>
    </recommendedName>
</protein>
<dbReference type="AlphaFoldDB" id="A0AAV1VVY5"/>
<dbReference type="EMBL" id="CAXHTB010000002">
    <property type="protein sequence ID" value="CAL0301157.1"/>
    <property type="molecule type" value="Genomic_DNA"/>
</dbReference>
<sequence>MCARQAAWMSTLMEEIGLKEEGEEVLMMVDNKSAINLALNPVAHGRSKHIETRFHYLRDQVEKRKIKLEFCSTDLQQADLFTKALKRDRFVKLRWMIGMRSFAAEAEIREEC</sequence>
<evidence type="ECO:0008006" key="3">
    <source>
        <dbReference type="Google" id="ProtNLM"/>
    </source>
</evidence>
<accession>A0AAV1VVY5</accession>